<evidence type="ECO:0000256" key="1">
    <source>
        <dbReference type="SAM" id="Phobius"/>
    </source>
</evidence>
<evidence type="ECO:0000313" key="3">
    <source>
        <dbReference type="Proteomes" id="UP000776252"/>
    </source>
</evidence>
<dbReference type="EMBL" id="JAHLDV010000029">
    <property type="protein sequence ID" value="MBU3160527.1"/>
    <property type="molecule type" value="Genomic_DNA"/>
</dbReference>
<protein>
    <submittedName>
        <fullName evidence="2">Uncharacterized protein</fullName>
    </submittedName>
</protein>
<keyword evidence="1" id="KW-0472">Membrane</keyword>
<accession>A0ABS6BWP2</accession>
<gene>
    <name evidence="2" type="ORF">KPL37_12305</name>
</gene>
<dbReference type="RefSeq" id="WP_216149782.1">
    <property type="nucleotide sequence ID" value="NZ_JAHLDV010000029.1"/>
</dbReference>
<organism evidence="2 3">
    <name type="scientific">Clostridium frigoris</name>
    <dbReference type="NCBI Taxonomy" id="205327"/>
    <lineage>
        <taxon>Bacteria</taxon>
        <taxon>Bacillati</taxon>
        <taxon>Bacillota</taxon>
        <taxon>Clostridia</taxon>
        <taxon>Eubacteriales</taxon>
        <taxon>Clostridiaceae</taxon>
        <taxon>Clostridium</taxon>
    </lineage>
</organism>
<keyword evidence="1" id="KW-1133">Transmembrane helix</keyword>
<evidence type="ECO:0000313" key="2">
    <source>
        <dbReference type="EMBL" id="MBU3160527.1"/>
    </source>
</evidence>
<sequence>MNDDLKKIIHAEISEPLNKIIDVFTKKPKKTNFKLVIFWVIVGLLAFLLLYYTYDMLFTYF</sequence>
<comment type="caution">
    <text evidence="2">The sequence shown here is derived from an EMBL/GenBank/DDBJ whole genome shotgun (WGS) entry which is preliminary data.</text>
</comment>
<proteinExistence type="predicted"/>
<keyword evidence="3" id="KW-1185">Reference proteome</keyword>
<dbReference type="Proteomes" id="UP000776252">
    <property type="component" value="Unassembled WGS sequence"/>
</dbReference>
<keyword evidence="1" id="KW-0812">Transmembrane</keyword>
<feature type="transmembrane region" description="Helical" evidence="1">
    <location>
        <begin position="35"/>
        <end position="54"/>
    </location>
</feature>
<name>A0ABS6BWP2_9CLOT</name>
<reference evidence="2 3" key="1">
    <citation type="submission" date="2021-06" db="EMBL/GenBank/DDBJ databases">
        <title>Clostridia strains as spoilage organisms.</title>
        <authorList>
            <person name="Wambui J."/>
            <person name="Stephan R."/>
            <person name="Stevens M.J.A."/>
        </authorList>
    </citation>
    <scope>NUCLEOTIDE SEQUENCE [LARGE SCALE GENOMIC DNA]</scope>
    <source>
        <strain evidence="2 3">DSM 14204</strain>
    </source>
</reference>